<dbReference type="PROSITE" id="PS51257">
    <property type="entry name" value="PROKAR_LIPOPROTEIN"/>
    <property type="match status" value="1"/>
</dbReference>
<name>A0ABD5Y600_9EURY</name>
<evidence type="ECO:0000256" key="1">
    <source>
        <dbReference type="SAM" id="MobiDB-lite"/>
    </source>
</evidence>
<dbReference type="EMBL" id="JBHTAS010000001">
    <property type="protein sequence ID" value="MFC7141169.1"/>
    <property type="molecule type" value="Genomic_DNA"/>
</dbReference>
<proteinExistence type="predicted"/>
<gene>
    <name evidence="2" type="ORF">ACFQMA_15195</name>
</gene>
<dbReference type="RefSeq" id="WP_274322257.1">
    <property type="nucleotide sequence ID" value="NZ_CP118158.1"/>
</dbReference>
<evidence type="ECO:0000313" key="3">
    <source>
        <dbReference type="Proteomes" id="UP001596432"/>
    </source>
</evidence>
<feature type="compositionally biased region" description="Low complexity" evidence="1">
    <location>
        <begin position="68"/>
        <end position="91"/>
    </location>
</feature>
<feature type="region of interest" description="Disordered" evidence="1">
    <location>
        <begin position="23"/>
        <end position="113"/>
    </location>
</feature>
<sequence>MRRDWGMTLVVAALVVLSGCAAIGGGTGTPDATATERTEQSGDGAPTDNPTATDGQAADSGDGSADGTEATGPTPTTEPTTGPTATQTPMPTLTPEALATPSDGTSLPPGIGANGRVNETALLVAHLEAANSSGWRLDHRNGNDTRVNYHADGVSYARTAEGVTWYSDGVAVTNRTYFGPPYEMSATHNASAGRGDPTGTVVFALAVRLSTGNYEWTGTTDVDGRTLHELQMTGTSSAGSTLDHYTGRMLVDDSGRIHRLVGEVGENESAADTYDYDYEWGVETVPRPSWFDSVPRGVAEKTPNGTALNVTMTGGPAVPADAEFRFTHNGTTETVTLDEPLEPGDSLYVGLREGEGDQSVVVAREPLDGEGLRDLRGKQTDLSGTVTVDGTEVDLSFTVGQWDI</sequence>
<accession>A0ABD5Y600</accession>
<evidence type="ECO:0000313" key="2">
    <source>
        <dbReference type="EMBL" id="MFC7141169.1"/>
    </source>
</evidence>
<dbReference type="Proteomes" id="UP001596432">
    <property type="component" value="Unassembled WGS sequence"/>
</dbReference>
<keyword evidence="3" id="KW-1185">Reference proteome</keyword>
<dbReference type="GeneID" id="78821478"/>
<organism evidence="2 3">
    <name type="scientific">Halosimplex aquaticum</name>
    <dbReference type="NCBI Taxonomy" id="3026162"/>
    <lineage>
        <taxon>Archaea</taxon>
        <taxon>Methanobacteriati</taxon>
        <taxon>Methanobacteriota</taxon>
        <taxon>Stenosarchaea group</taxon>
        <taxon>Halobacteria</taxon>
        <taxon>Halobacteriales</taxon>
        <taxon>Haloarculaceae</taxon>
        <taxon>Halosimplex</taxon>
    </lineage>
</organism>
<reference evidence="2 3" key="1">
    <citation type="journal article" date="2019" name="Int. J. Syst. Evol. Microbiol.">
        <title>The Global Catalogue of Microorganisms (GCM) 10K type strain sequencing project: providing services to taxonomists for standard genome sequencing and annotation.</title>
        <authorList>
            <consortium name="The Broad Institute Genomics Platform"/>
            <consortium name="The Broad Institute Genome Sequencing Center for Infectious Disease"/>
            <person name="Wu L."/>
            <person name="Ma J."/>
        </authorList>
    </citation>
    <scope>NUCLEOTIDE SEQUENCE [LARGE SCALE GENOMIC DNA]</scope>
    <source>
        <strain evidence="2 3">XZYJT29</strain>
    </source>
</reference>
<protein>
    <submittedName>
        <fullName evidence="2">Uncharacterized protein</fullName>
    </submittedName>
</protein>
<comment type="caution">
    <text evidence="2">The sequence shown here is derived from an EMBL/GenBank/DDBJ whole genome shotgun (WGS) entry which is preliminary data.</text>
</comment>
<dbReference type="AlphaFoldDB" id="A0ABD5Y600"/>